<feature type="compositionally biased region" description="Acidic residues" evidence="1">
    <location>
        <begin position="1"/>
        <end position="11"/>
    </location>
</feature>
<keyword evidence="2" id="KW-0812">Transmembrane</keyword>
<protein>
    <submittedName>
        <fullName evidence="3">Uncharacterized protein</fullName>
    </submittedName>
</protein>
<evidence type="ECO:0000256" key="1">
    <source>
        <dbReference type="SAM" id="MobiDB-lite"/>
    </source>
</evidence>
<reference evidence="3" key="1">
    <citation type="journal article" date="2014" name="Front. Microbiol.">
        <title>High frequency of phylogenetically diverse reductive dehalogenase-homologous genes in deep subseafloor sedimentary metagenomes.</title>
        <authorList>
            <person name="Kawai M."/>
            <person name="Futagami T."/>
            <person name="Toyoda A."/>
            <person name="Takaki Y."/>
            <person name="Nishi S."/>
            <person name="Hori S."/>
            <person name="Arai W."/>
            <person name="Tsubouchi T."/>
            <person name="Morono Y."/>
            <person name="Uchiyama I."/>
            <person name="Ito T."/>
            <person name="Fujiyama A."/>
            <person name="Inagaki F."/>
            <person name="Takami H."/>
        </authorList>
    </citation>
    <scope>NUCLEOTIDE SEQUENCE</scope>
    <source>
        <strain evidence="3">Expedition CK06-06</strain>
    </source>
</reference>
<keyword evidence="2" id="KW-0472">Membrane</keyword>
<keyword evidence="2" id="KW-1133">Transmembrane helix</keyword>
<evidence type="ECO:0000313" key="3">
    <source>
        <dbReference type="EMBL" id="GAF83123.1"/>
    </source>
</evidence>
<gene>
    <name evidence="3" type="ORF">S01H1_06707</name>
</gene>
<feature type="region of interest" description="Disordered" evidence="1">
    <location>
        <begin position="1"/>
        <end position="53"/>
    </location>
</feature>
<comment type="caution">
    <text evidence="3">The sequence shown here is derived from an EMBL/GenBank/DDBJ whole genome shotgun (WGS) entry which is preliminary data.</text>
</comment>
<feature type="transmembrane region" description="Helical" evidence="2">
    <location>
        <begin position="102"/>
        <end position="124"/>
    </location>
</feature>
<organism evidence="3">
    <name type="scientific">marine sediment metagenome</name>
    <dbReference type="NCBI Taxonomy" id="412755"/>
    <lineage>
        <taxon>unclassified sequences</taxon>
        <taxon>metagenomes</taxon>
        <taxon>ecological metagenomes</taxon>
    </lineage>
</organism>
<evidence type="ECO:0000256" key="2">
    <source>
        <dbReference type="SAM" id="Phobius"/>
    </source>
</evidence>
<dbReference type="EMBL" id="BARS01003461">
    <property type="protein sequence ID" value="GAF83123.1"/>
    <property type="molecule type" value="Genomic_DNA"/>
</dbReference>
<proteinExistence type="predicted"/>
<accession>X0SPV3</accession>
<sequence>MSDDPSDEDEGEKTYSIEAPPTADYVPLATPMDPSGTPVEPMVFTDEPPPDPTRPYLTIRQRCVARLYDLAHCPLFLFGVTCMYITPMLLARYSGKLSWTLVHIVAAVSTAVAVIVAIVLYLLASAIRVAKERYVDRAGATQHSYELE</sequence>
<dbReference type="AlphaFoldDB" id="X0SPV3"/>
<feature type="transmembrane region" description="Helical" evidence="2">
    <location>
        <begin position="70"/>
        <end position="90"/>
    </location>
</feature>
<name>X0SPV3_9ZZZZ</name>